<dbReference type="RefSeq" id="WP_311615867.1">
    <property type="nucleotide sequence ID" value="NZ_JAVRFI010000036.1"/>
</dbReference>
<sequence length="53" mass="5439">MRKRHLPRLGDGTGLPGLLVVIATSVLAAQSQAWASAVVTAAAVYGVITAHQD</sequence>
<evidence type="ECO:0000313" key="1">
    <source>
        <dbReference type="EMBL" id="MDT0453725.1"/>
    </source>
</evidence>
<comment type="caution">
    <text evidence="1">The sequence shown here is derived from an EMBL/GenBank/DDBJ whole genome shotgun (WGS) entry which is preliminary data.</text>
</comment>
<dbReference type="EMBL" id="JAVRFI010000036">
    <property type="protein sequence ID" value="MDT0453725.1"/>
    <property type="molecule type" value="Genomic_DNA"/>
</dbReference>
<reference evidence="1" key="1">
    <citation type="submission" date="2024-05" db="EMBL/GenBank/DDBJ databases">
        <title>30 novel species of actinomycetes from the DSMZ collection.</title>
        <authorList>
            <person name="Nouioui I."/>
        </authorList>
    </citation>
    <scope>NUCLEOTIDE SEQUENCE</scope>
    <source>
        <strain evidence="1">DSM 40473</strain>
    </source>
</reference>
<protein>
    <submittedName>
        <fullName evidence="1">Uncharacterized protein</fullName>
    </submittedName>
</protein>
<gene>
    <name evidence="1" type="ORF">RM609_32290</name>
</gene>
<keyword evidence="2" id="KW-1185">Reference proteome</keyword>
<organism evidence="1 2">
    <name type="scientific">Streptomyces hesseae</name>
    <dbReference type="NCBI Taxonomy" id="3075519"/>
    <lineage>
        <taxon>Bacteria</taxon>
        <taxon>Bacillati</taxon>
        <taxon>Actinomycetota</taxon>
        <taxon>Actinomycetes</taxon>
        <taxon>Kitasatosporales</taxon>
        <taxon>Streptomycetaceae</taxon>
        <taxon>Streptomyces</taxon>
    </lineage>
</organism>
<dbReference type="Proteomes" id="UP001180531">
    <property type="component" value="Unassembled WGS sequence"/>
</dbReference>
<proteinExistence type="predicted"/>
<name>A0ABU2T0C3_9ACTN</name>
<accession>A0ABU2T0C3</accession>
<evidence type="ECO:0000313" key="2">
    <source>
        <dbReference type="Proteomes" id="UP001180531"/>
    </source>
</evidence>